<keyword evidence="1" id="KW-0812">Transmembrane</keyword>
<keyword evidence="2" id="KW-0732">Signal</keyword>
<evidence type="ECO:0000256" key="2">
    <source>
        <dbReference type="SAM" id="SignalP"/>
    </source>
</evidence>
<keyword evidence="1" id="KW-0472">Membrane</keyword>
<name>A0A9D4CYV1_DREPO</name>
<feature type="signal peptide" evidence="2">
    <location>
        <begin position="1"/>
        <end position="21"/>
    </location>
</feature>
<evidence type="ECO:0000313" key="3">
    <source>
        <dbReference type="EMBL" id="KAH3734674.1"/>
    </source>
</evidence>
<dbReference type="EMBL" id="JAIWYP010000011">
    <property type="protein sequence ID" value="KAH3734674.1"/>
    <property type="molecule type" value="Genomic_DNA"/>
</dbReference>
<feature type="transmembrane region" description="Helical" evidence="1">
    <location>
        <begin position="151"/>
        <end position="175"/>
    </location>
</feature>
<organism evidence="3 4">
    <name type="scientific">Dreissena polymorpha</name>
    <name type="common">Zebra mussel</name>
    <name type="synonym">Mytilus polymorpha</name>
    <dbReference type="NCBI Taxonomy" id="45954"/>
    <lineage>
        <taxon>Eukaryota</taxon>
        <taxon>Metazoa</taxon>
        <taxon>Spiralia</taxon>
        <taxon>Lophotrochozoa</taxon>
        <taxon>Mollusca</taxon>
        <taxon>Bivalvia</taxon>
        <taxon>Autobranchia</taxon>
        <taxon>Heteroconchia</taxon>
        <taxon>Euheterodonta</taxon>
        <taxon>Imparidentia</taxon>
        <taxon>Neoheterodontei</taxon>
        <taxon>Myida</taxon>
        <taxon>Dreissenoidea</taxon>
        <taxon>Dreissenidae</taxon>
        <taxon>Dreissena</taxon>
    </lineage>
</organism>
<keyword evidence="4" id="KW-1185">Reference proteome</keyword>
<keyword evidence="1" id="KW-1133">Transmembrane helix</keyword>
<proteinExistence type="predicted"/>
<protein>
    <submittedName>
        <fullName evidence="3">Uncharacterized protein</fullName>
    </submittedName>
</protein>
<comment type="caution">
    <text evidence="3">The sequence shown here is derived from an EMBL/GenBank/DDBJ whole genome shotgun (WGS) entry which is preliminary data.</text>
</comment>
<reference evidence="3" key="2">
    <citation type="submission" date="2020-11" db="EMBL/GenBank/DDBJ databases">
        <authorList>
            <person name="McCartney M.A."/>
            <person name="Auch B."/>
            <person name="Kono T."/>
            <person name="Mallez S."/>
            <person name="Becker A."/>
            <person name="Gohl D.M."/>
            <person name="Silverstein K.A.T."/>
            <person name="Koren S."/>
            <person name="Bechman K.B."/>
            <person name="Herman A."/>
            <person name="Abrahante J.E."/>
            <person name="Garbe J."/>
        </authorList>
    </citation>
    <scope>NUCLEOTIDE SEQUENCE</scope>
    <source>
        <strain evidence="3">Duluth1</strain>
        <tissue evidence="3">Whole animal</tissue>
    </source>
</reference>
<evidence type="ECO:0000256" key="1">
    <source>
        <dbReference type="SAM" id="Phobius"/>
    </source>
</evidence>
<evidence type="ECO:0000313" key="4">
    <source>
        <dbReference type="Proteomes" id="UP000828390"/>
    </source>
</evidence>
<feature type="chain" id="PRO_5038932588" evidence="2">
    <location>
        <begin position="22"/>
        <end position="229"/>
    </location>
</feature>
<dbReference type="Proteomes" id="UP000828390">
    <property type="component" value="Unassembled WGS sequence"/>
</dbReference>
<gene>
    <name evidence="3" type="ORF">DPMN_041114</name>
</gene>
<sequence length="229" mass="25908">MAFSFGLKAIFLIQAASLGFCTIEVRPLEKKTLEGFECISNNDITIQFKNITSIYTQTLAECSTILKGCYLTEQSLDNIYAVFYTGRGARFYTNTVTDKSHGTYSCCETYDTQLCHSIKFCALTDNASTKSEWDMTNQKHNSSERTKEDCAVLSVISTTLCISCIINVALVCLHFRKKGCIRWARLMCGKGRFKRDRRPKHVFHPSRADFEWLMSKSDNRVTQCDGGGL</sequence>
<accession>A0A9D4CYV1</accession>
<dbReference type="AlphaFoldDB" id="A0A9D4CYV1"/>
<reference evidence="3" key="1">
    <citation type="journal article" date="2019" name="bioRxiv">
        <title>The Genome of the Zebra Mussel, Dreissena polymorpha: A Resource for Invasive Species Research.</title>
        <authorList>
            <person name="McCartney M.A."/>
            <person name="Auch B."/>
            <person name="Kono T."/>
            <person name="Mallez S."/>
            <person name="Zhang Y."/>
            <person name="Obille A."/>
            <person name="Becker A."/>
            <person name="Abrahante J.E."/>
            <person name="Garbe J."/>
            <person name="Badalamenti J.P."/>
            <person name="Herman A."/>
            <person name="Mangelson H."/>
            <person name="Liachko I."/>
            <person name="Sullivan S."/>
            <person name="Sone E.D."/>
            <person name="Koren S."/>
            <person name="Silverstein K.A.T."/>
            <person name="Beckman K.B."/>
            <person name="Gohl D.M."/>
        </authorList>
    </citation>
    <scope>NUCLEOTIDE SEQUENCE</scope>
    <source>
        <strain evidence="3">Duluth1</strain>
        <tissue evidence="3">Whole animal</tissue>
    </source>
</reference>